<proteinExistence type="predicted"/>
<dbReference type="Proteomes" id="UP000515847">
    <property type="component" value="Chromosome"/>
</dbReference>
<dbReference type="OrthoDB" id="39946at2"/>
<sequence>MHLRKHDPILQYFNTNEFTRIHDDLEYYHRNVVKHYETFSQTRQVWKKIVTFLTSQQPVNRAHKEIV</sequence>
<name>A0A7G6E7N6_THEFR</name>
<reference evidence="1 2" key="1">
    <citation type="journal article" date="2019" name="Front. Microbiol.">
        <title>Thermoanaerosceptrum fracticalcis gen. nov. sp. nov., a Novel Fumarate-Fermenting Microorganism From a Deep Fractured Carbonate Aquifer of the US Great Basin.</title>
        <authorList>
            <person name="Hamilton-Brehm S.D."/>
            <person name="Stewart L.E."/>
            <person name="Zavarin M."/>
            <person name="Caldwell M."/>
            <person name="Lawson P.A."/>
            <person name="Onstott T.C."/>
            <person name="Grzymski J."/>
            <person name="Neveux I."/>
            <person name="Lollar B.S."/>
            <person name="Russell C.E."/>
            <person name="Moser D.P."/>
        </authorList>
    </citation>
    <scope>NUCLEOTIDE SEQUENCE [LARGE SCALE GENOMIC DNA]</scope>
    <source>
        <strain evidence="1 2">DRI-13</strain>
    </source>
</reference>
<dbReference type="RefSeq" id="WP_034420720.1">
    <property type="nucleotide sequence ID" value="NZ_CP045798.1"/>
</dbReference>
<dbReference type="KEGG" id="tfr:BR63_18550"/>
<gene>
    <name evidence="1" type="ORF">BR63_18550</name>
</gene>
<evidence type="ECO:0000313" key="2">
    <source>
        <dbReference type="Proteomes" id="UP000515847"/>
    </source>
</evidence>
<organism evidence="1 2">
    <name type="scientific">Thermanaerosceptrum fracticalcis</name>
    <dbReference type="NCBI Taxonomy" id="1712410"/>
    <lineage>
        <taxon>Bacteria</taxon>
        <taxon>Bacillati</taxon>
        <taxon>Bacillota</taxon>
        <taxon>Clostridia</taxon>
        <taxon>Eubacteriales</taxon>
        <taxon>Peptococcaceae</taxon>
        <taxon>Thermanaerosceptrum</taxon>
    </lineage>
</organism>
<accession>A0A7G6E7N6</accession>
<evidence type="ECO:0000313" key="1">
    <source>
        <dbReference type="EMBL" id="QNB48090.1"/>
    </source>
</evidence>
<protein>
    <submittedName>
        <fullName evidence="1">Uncharacterized protein</fullName>
    </submittedName>
</protein>
<dbReference type="EMBL" id="CP045798">
    <property type="protein sequence ID" value="QNB48090.1"/>
    <property type="molecule type" value="Genomic_DNA"/>
</dbReference>
<dbReference type="AlphaFoldDB" id="A0A7G6E7N6"/>
<keyword evidence="2" id="KW-1185">Reference proteome</keyword>